<evidence type="ECO:0000256" key="5">
    <source>
        <dbReference type="ARBA" id="ARBA00023136"/>
    </source>
</evidence>
<comment type="subcellular location">
    <subcellularLocation>
        <location evidence="1">Cell membrane</location>
        <topology evidence="1">Multi-pass membrane protein</topology>
    </subcellularLocation>
</comment>
<dbReference type="Proteomes" id="UP001494902">
    <property type="component" value="Unassembled WGS sequence"/>
</dbReference>
<evidence type="ECO:0000256" key="6">
    <source>
        <dbReference type="SAM" id="Phobius"/>
    </source>
</evidence>
<sequence length="310" mass="29372">MGAAPVAAPAGWTTVVVGAAVLAAGATGGLGPDGIPVDLAATVVRATADLVAVLAAGAALSAVLVPGRVPGADRVLTVAAAAWFCVLLVEAAVRGALLSGRPLSAVRADDVVAYLTGPTAGAGLLAAGATVALLAGCALSGPAAPGRGAGPPALALVIVLAGAAAPAATGHAAASGNAVVAVPGVVLHVAAALVWTGGLGAMLVLAHRDDLLTTALPRFSRAAGWALAVLASSGLLAATARLGSPVELVTTAYGALVLTKIVLLAGAAALGGLTRRALRAGRVPVLAWAAVEILVLAAAVGVAATLTRTA</sequence>
<keyword evidence="3 6" id="KW-0812">Transmembrane</keyword>
<dbReference type="PANTHER" id="PTHR34820:SF4">
    <property type="entry name" value="INNER MEMBRANE PROTEIN YEBZ"/>
    <property type="match status" value="1"/>
</dbReference>
<dbReference type="RefSeq" id="WP_349298813.1">
    <property type="nucleotide sequence ID" value="NZ_JBEDNQ010000005.1"/>
</dbReference>
<feature type="transmembrane region" description="Helical" evidence="6">
    <location>
        <begin position="153"/>
        <end position="173"/>
    </location>
</feature>
<evidence type="ECO:0000259" key="7">
    <source>
        <dbReference type="Pfam" id="PF05425"/>
    </source>
</evidence>
<feature type="domain" description="Copper resistance protein D" evidence="7">
    <location>
        <begin position="215"/>
        <end position="306"/>
    </location>
</feature>
<keyword evidence="9" id="KW-1185">Reference proteome</keyword>
<feature type="transmembrane region" description="Helical" evidence="6">
    <location>
        <begin position="75"/>
        <end position="97"/>
    </location>
</feature>
<keyword evidence="5 6" id="KW-0472">Membrane</keyword>
<feature type="transmembrane region" description="Helical" evidence="6">
    <location>
        <begin position="285"/>
        <end position="306"/>
    </location>
</feature>
<feature type="transmembrane region" description="Helical" evidence="6">
    <location>
        <begin position="219"/>
        <end position="240"/>
    </location>
</feature>
<accession>A0ABV1KCY3</accession>
<organism evidence="8 9">
    <name type="scientific">Pseudonocardia nematodicida</name>
    <dbReference type="NCBI Taxonomy" id="1206997"/>
    <lineage>
        <taxon>Bacteria</taxon>
        <taxon>Bacillati</taxon>
        <taxon>Actinomycetota</taxon>
        <taxon>Actinomycetes</taxon>
        <taxon>Pseudonocardiales</taxon>
        <taxon>Pseudonocardiaceae</taxon>
        <taxon>Pseudonocardia</taxon>
    </lineage>
</organism>
<comment type="caution">
    <text evidence="8">The sequence shown here is derived from an EMBL/GenBank/DDBJ whole genome shotgun (WGS) entry which is preliminary data.</text>
</comment>
<evidence type="ECO:0000313" key="8">
    <source>
        <dbReference type="EMBL" id="MEQ3551743.1"/>
    </source>
</evidence>
<dbReference type="PANTHER" id="PTHR34820">
    <property type="entry name" value="INNER MEMBRANE PROTEIN YEBZ"/>
    <property type="match status" value="1"/>
</dbReference>
<feature type="transmembrane region" description="Helical" evidence="6">
    <location>
        <begin position="117"/>
        <end position="141"/>
    </location>
</feature>
<protein>
    <submittedName>
        <fullName evidence="8">CopD family protein</fullName>
    </submittedName>
</protein>
<evidence type="ECO:0000256" key="1">
    <source>
        <dbReference type="ARBA" id="ARBA00004651"/>
    </source>
</evidence>
<evidence type="ECO:0000313" key="9">
    <source>
        <dbReference type="Proteomes" id="UP001494902"/>
    </source>
</evidence>
<keyword evidence="2" id="KW-1003">Cell membrane</keyword>
<name>A0ABV1KCY3_9PSEU</name>
<dbReference type="Pfam" id="PF05425">
    <property type="entry name" value="CopD"/>
    <property type="match status" value="1"/>
</dbReference>
<dbReference type="InterPro" id="IPR032694">
    <property type="entry name" value="CopC/D"/>
</dbReference>
<dbReference type="InterPro" id="IPR008457">
    <property type="entry name" value="Cu-R_CopD_dom"/>
</dbReference>
<feature type="transmembrane region" description="Helical" evidence="6">
    <location>
        <begin position="252"/>
        <end position="273"/>
    </location>
</feature>
<evidence type="ECO:0000256" key="3">
    <source>
        <dbReference type="ARBA" id="ARBA00022692"/>
    </source>
</evidence>
<evidence type="ECO:0000256" key="4">
    <source>
        <dbReference type="ARBA" id="ARBA00022989"/>
    </source>
</evidence>
<gene>
    <name evidence="8" type="ORF">WIS52_14815</name>
</gene>
<dbReference type="EMBL" id="JBEDNQ010000005">
    <property type="protein sequence ID" value="MEQ3551743.1"/>
    <property type="molecule type" value="Genomic_DNA"/>
</dbReference>
<keyword evidence="4 6" id="KW-1133">Transmembrane helix</keyword>
<reference evidence="8 9" key="1">
    <citation type="submission" date="2024-03" db="EMBL/GenBank/DDBJ databases">
        <title>Draft genome sequence of Pseudonocardia nematodicida JCM 31783.</title>
        <authorList>
            <person name="Butdee W."/>
            <person name="Duangmal K."/>
        </authorList>
    </citation>
    <scope>NUCLEOTIDE SEQUENCE [LARGE SCALE GENOMIC DNA]</scope>
    <source>
        <strain evidence="8 9">JCM 31783</strain>
    </source>
</reference>
<proteinExistence type="predicted"/>
<feature type="transmembrane region" description="Helical" evidence="6">
    <location>
        <begin position="185"/>
        <end position="207"/>
    </location>
</feature>
<evidence type="ECO:0000256" key="2">
    <source>
        <dbReference type="ARBA" id="ARBA00022475"/>
    </source>
</evidence>
<feature type="transmembrane region" description="Helical" evidence="6">
    <location>
        <begin position="39"/>
        <end position="63"/>
    </location>
</feature>